<proteinExistence type="inferred from homology"/>
<dbReference type="InterPro" id="IPR026669">
    <property type="entry name" value="Arsenite_MeTrfase-like"/>
</dbReference>
<evidence type="ECO:0000313" key="10">
    <source>
        <dbReference type="EMBL" id="NDV35251.1"/>
    </source>
</evidence>
<dbReference type="SUPFAM" id="SSF53335">
    <property type="entry name" value="S-adenosyl-L-methionine-dependent methyltransferases"/>
    <property type="match status" value="1"/>
</dbReference>
<organism evidence="10">
    <name type="scientific">Arcella intermedia</name>
    <dbReference type="NCBI Taxonomy" id="1963864"/>
    <lineage>
        <taxon>Eukaryota</taxon>
        <taxon>Amoebozoa</taxon>
        <taxon>Tubulinea</taxon>
        <taxon>Elardia</taxon>
        <taxon>Arcellinida</taxon>
        <taxon>Sphaerothecina</taxon>
        <taxon>Arcellidae</taxon>
        <taxon>Arcella</taxon>
    </lineage>
</organism>
<name>A0A6B2LEP3_9EUKA</name>
<evidence type="ECO:0000256" key="8">
    <source>
        <dbReference type="ARBA" id="ARBA00048428"/>
    </source>
</evidence>
<evidence type="ECO:0000256" key="3">
    <source>
        <dbReference type="ARBA" id="ARBA00034487"/>
    </source>
</evidence>
<accession>A0A6B2LEP3</accession>
<dbReference type="PANTHER" id="PTHR43675:SF8">
    <property type="entry name" value="ARSENITE METHYLTRANSFERASE"/>
    <property type="match status" value="1"/>
</dbReference>
<evidence type="ECO:0000256" key="2">
    <source>
        <dbReference type="ARBA" id="ARBA00022691"/>
    </source>
</evidence>
<sequence length="266" mass="29595">MSCCSKKEEVQEYYGKELQSSADLKTNTCQIAQEEMTGLIKKIRSLLHDDTLASFYGCGSPIPPALNGAVVLDLGCGSGVDVFVCSALVGDGGKVIGVDMTEEQLAKANKHVQYHFEKFKEAGYISKLNVEFKKAFIEDLSFIPDNSVDVIISNCVINLSSDKSKVFKECHRILKKGGELYFSDVYASKRIPLELQNDKVLWGECLSGAMYVEDFRRALEKSGFTDHRICSSSIITLNNPLIQKQVGDIVFYSNTVRAFKLDLEDR</sequence>
<dbReference type="CDD" id="cd02440">
    <property type="entry name" value="AdoMet_MTases"/>
    <property type="match status" value="1"/>
</dbReference>
<evidence type="ECO:0000256" key="1">
    <source>
        <dbReference type="ARBA" id="ARBA00022679"/>
    </source>
</evidence>
<comment type="catalytic activity">
    <reaction evidence="8">
        <text>arsenic triglutathione + 3 [thioredoxin]-dithiol + 3 S-adenosyl-L-methionine = trimethylarsine + 3 [thioredoxin]-disulfide + 3 glutathione + 3 S-adenosyl-L-homocysteine + 3 H(+)</text>
        <dbReference type="Rhea" id="RHEA:69432"/>
        <dbReference type="Rhea" id="RHEA-COMP:10698"/>
        <dbReference type="Rhea" id="RHEA-COMP:10700"/>
        <dbReference type="ChEBI" id="CHEBI:15378"/>
        <dbReference type="ChEBI" id="CHEBI:27130"/>
        <dbReference type="ChEBI" id="CHEBI:29950"/>
        <dbReference type="ChEBI" id="CHEBI:50058"/>
        <dbReference type="ChEBI" id="CHEBI:57856"/>
        <dbReference type="ChEBI" id="CHEBI:57925"/>
        <dbReference type="ChEBI" id="CHEBI:59789"/>
        <dbReference type="ChEBI" id="CHEBI:183640"/>
        <dbReference type="EC" id="2.1.1.137"/>
    </reaction>
</comment>
<protein>
    <recommendedName>
        <fullName evidence="5">Arsenite methyltransferase</fullName>
        <ecNumber evidence="4">2.1.1.137</ecNumber>
    </recommendedName>
</protein>
<dbReference type="EC" id="2.1.1.137" evidence="4"/>
<dbReference type="PANTHER" id="PTHR43675">
    <property type="entry name" value="ARSENITE METHYLTRANSFERASE"/>
    <property type="match status" value="1"/>
</dbReference>
<comment type="catalytic activity">
    <reaction evidence="7">
        <text>arsenic triglutathione + 2 [thioredoxin]-dithiol + 2 S-adenosyl-L-methionine + H2O = dimethylarsinous acid + 2 [thioredoxin]-disulfide + 3 glutathione + 2 S-adenosyl-L-homocysteine + 2 H(+)</text>
        <dbReference type="Rhea" id="RHEA:69464"/>
        <dbReference type="Rhea" id="RHEA-COMP:10698"/>
        <dbReference type="Rhea" id="RHEA-COMP:10700"/>
        <dbReference type="ChEBI" id="CHEBI:15377"/>
        <dbReference type="ChEBI" id="CHEBI:15378"/>
        <dbReference type="ChEBI" id="CHEBI:23808"/>
        <dbReference type="ChEBI" id="CHEBI:29950"/>
        <dbReference type="ChEBI" id="CHEBI:50058"/>
        <dbReference type="ChEBI" id="CHEBI:57856"/>
        <dbReference type="ChEBI" id="CHEBI:57925"/>
        <dbReference type="ChEBI" id="CHEBI:59789"/>
        <dbReference type="ChEBI" id="CHEBI:183640"/>
        <dbReference type="EC" id="2.1.1.137"/>
    </reaction>
</comment>
<evidence type="ECO:0000256" key="4">
    <source>
        <dbReference type="ARBA" id="ARBA00034521"/>
    </source>
</evidence>
<dbReference type="EMBL" id="GIBP01006282">
    <property type="protein sequence ID" value="NDV35251.1"/>
    <property type="molecule type" value="Transcribed_RNA"/>
</dbReference>
<dbReference type="AlphaFoldDB" id="A0A6B2LEP3"/>
<evidence type="ECO:0000256" key="5">
    <source>
        <dbReference type="ARBA" id="ARBA00034545"/>
    </source>
</evidence>
<comment type="similarity">
    <text evidence="3">Belongs to the methyltransferase superfamily. Arsenite methyltransferase family.</text>
</comment>
<keyword evidence="2" id="KW-0949">S-adenosyl-L-methionine</keyword>
<evidence type="ECO:0000256" key="6">
    <source>
        <dbReference type="ARBA" id="ARBA00047941"/>
    </source>
</evidence>
<comment type="catalytic activity">
    <reaction evidence="6">
        <text>arsenic triglutathione + [thioredoxin]-dithiol + S-adenosyl-L-methionine + 2 H2O = methylarsonous acid + [thioredoxin]-disulfide + 3 glutathione + S-adenosyl-L-homocysteine + H(+)</text>
        <dbReference type="Rhea" id="RHEA:69460"/>
        <dbReference type="Rhea" id="RHEA-COMP:10698"/>
        <dbReference type="Rhea" id="RHEA-COMP:10700"/>
        <dbReference type="ChEBI" id="CHEBI:15377"/>
        <dbReference type="ChEBI" id="CHEBI:15378"/>
        <dbReference type="ChEBI" id="CHEBI:17826"/>
        <dbReference type="ChEBI" id="CHEBI:29950"/>
        <dbReference type="ChEBI" id="CHEBI:50058"/>
        <dbReference type="ChEBI" id="CHEBI:57856"/>
        <dbReference type="ChEBI" id="CHEBI:57925"/>
        <dbReference type="ChEBI" id="CHEBI:59789"/>
        <dbReference type="ChEBI" id="CHEBI:183640"/>
        <dbReference type="EC" id="2.1.1.137"/>
    </reaction>
</comment>
<evidence type="ECO:0000256" key="7">
    <source>
        <dbReference type="ARBA" id="ARBA00047943"/>
    </source>
</evidence>
<dbReference type="Pfam" id="PF13847">
    <property type="entry name" value="Methyltransf_31"/>
    <property type="match status" value="1"/>
</dbReference>
<dbReference type="InterPro" id="IPR029063">
    <property type="entry name" value="SAM-dependent_MTases_sf"/>
</dbReference>
<dbReference type="InterPro" id="IPR025714">
    <property type="entry name" value="Methyltranfer_dom"/>
</dbReference>
<feature type="domain" description="Methyltransferase" evidence="9">
    <location>
        <begin position="68"/>
        <end position="222"/>
    </location>
</feature>
<dbReference type="GO" id="GO:0030791">
    <property type="term" value="F:arsenite methyltransferase activity"/>
    <property type="evidence" value="ECO:0007669"/>
    <property type="project" value="UniProtKB-EC"/>
</dbReference>
<dbReference type="Gene3D" id="3.40.50.150">
    <property type="entry name" value="Vaccinia Virus protein VP39"/>
    <property type="match status" value="1"/>
</dbReference>
<keyword evidence="1" id="KW-0808">Transferase</keyword>
<reference evidence="10" key="1">
    <citation type="journal article" date="2020" name="J. Eukaryot. Microbiol.">
        <title>De novo Sequencing, Assembly and Annotation of the Transcriptome for the Free-Living Testate Amoeba Arcella intermedia.</title>
        <authorList>
            <person name="Ribeiro G.M."/>
            <person name="Porfirio-Sousa A.L."/>
            <person name="Maurer-Alcala X.X."/>
            <person name="Katz L.A."/>
            <person name="Lahr D.J.G."/>
        </authorList>
    </citation>
    <scope>NUCLEOTIDE SEQUENCE</scope>
</reference>
<evidence type="ECO:0000259" key="9">
    <source>
        <dbReference type="Pfam" id="PF13847"/>
    </source>
</evidence>